<dbReference type="SUPFAM" id="SSF57903">
    <property type="entry name" value="FYVE/PHD zinc finger"/>
    <property type="match status" value="1"/>
</dbReference>
<evidence type="ECO:0000256" key="1">
    <source>
        <dbReference type="ARBA" id="ARBA00022723"/>
    </source>
</evidence>
<organism evidence="5 6">
    <name type="scientific">Stephania cephalantha</name>
    <dbReference type="NCBI Taxonomy" id="152367"/>
    <lineage>
        <taxon>Eukaryota</taxon>
        <taxon>Viridiplantae</taxon>
        <taxon>Streptophyta</taxon>
        <taxon>Embryophyta</taxon>
        <taxon>Tracheophyta</taxon>
        <taxon>Spermatophyta</taxon>
        <taxon>Magnoliopsida</taxon>
        <taxon>Ranunculales</taxon>
        <taxon>Menispermaceae</taxon>
        <taxon>Menispermoideae</taxon>
        <taxon>Cissampelideae</taxon>
        <taxon>Stephania</taxon>
    </lineage>
</organism>
<dbReference type="InterPro" id="IPR019786">
    <property type="entry name" value="Zinc_finger_PHD-type_CS"/>
</dbReference>
<name>A0AAP0F6Y1_9MAGN</name>
<dbReference type="GO" id="GO:0008270">
    <property type="term" value="F:zinc ion binding"/>
    <property type="evidence" value="ECO:0007669"/>
    <property type="project" value="UniProtKB-KW"/>
</dbReference>
<keyword evidence="3" id="KW-0862">Zinc</keyword>
<comment type="caution">
    <text evidence="5">The sequence shown here is derived from an EMBL/GenBank/DDBJ whole genome shotgun (WGS) entry which is preliminary data.</text>
</comment>
<keyword evidence="1" id="KW-0479">Metal-binding</keyword>
<dbReference type="InterPro" id="IPR057765">
    <property type="entry name" value="MS1-like_ubiquitin"/>
</dbReference>
<evidence type="ECO:0000256" key="3">
    <source>
        <dbReference type="ARBA" id="ARBA00022833"/>
    </source>
</evidence>
<evidence type="ECO:0000256" key="2">
    <source>
        <dbReference type="ARBA" id="ARBA00022771"/>
    </source>
</evidence>
<feature type="domain" description="Zinc finger PHD-type" evidence="4">
    <location>
        <begin position="188"/>
        <end position="233"/>
    </location>
</feature>
<dbReference type="InterPro" id="IPR019787">
    <property type="entry name" value="Znf_PHD-finger"/>
</dbReference>
<evidence type="ECO:0000313" key="6">
    <source>
        <dbReference type="Proteomes" id="UP001419268"/>
    </source>
</evidence>
<evidence type="ECO:0000313" key="5">
    <source>
        <dbReference type="EMBL" id="KAK9105866.1"/>
    </source>
</evidence>
<accession>A0AAP0F6Y1</accession>
<dbReference type="PANTHER" id="PTHR46201">
    <property type="entry name" value="PHD FINGER PROTEIN MALE MEIOCYTE DEATH 1-RELATED"/>
    <property type="match status" value="1"/>
</dbReference>
<gene>
    <name evidence="5" type="ORF">Scep_022710</name>
</gene>
<protein>
    <recommendedName>
        <fullName evidence="4">Zinc finger PHD-type domain-containing protein</fullName>
    </recommendedName>
</protein>
<dbReference type="InterPro" id="IPR001965">
    <property type="entry name" value="Znf_PHD"/>
</dbReference>
<dbReference type="SMART" id="SM00249">
    <property type="entry name" value="PHD"/>
    <property type="match status" value="1"/>
</dbReference>
<dbReference type="InterPro" id="IPR011011">
    <property type="entry name" value="Znf_FYVE_PHD"/>
</dbReference>
<keyword evidence="2" id="KW-0863">Zinc-finger</keyword>
<evidence type="ECO:0000259" key="4">
    <source>
        <dbReference type="SMART" id="SM00249"/>
    </source>
</evidence>
<proteinExistence type="predicted"/>
<dbReference type="Pfam" id="PF25565">
    <property type="entry name" value="Ubiquitin_At1g33420"/>
    <property type="match status" value="1"/>
</dbReference>
<dbReference type="AlphaFoldDB" id="A0AAP0F6Y1"/>
<dbReference type="PANTHER" id="PTHR46201:SF9">
    <property type="entry name" value="PHD FINGER PROTEIN MALE MEIOCYTE DEATH 1"/>
    <property type="match status" value="1"/>
</dbReference>
<keyword evidence="6" id="KW-1185">Reference proteome</keyword>
<sequence>MEFTVTERSNLMTRSPAGTNNQGLILSNPGTNVHEDIEFLYQTVLQVLGEWEMIKAVLDNKRFVKEWPFRIADTKQMRFICGIEPEFGAKMGLTRPMMAPNKIVEVPPHATVGDLKCAAEDAFRSTYCFMEKFKELKIVKGLIENEDDEKELVFGRVESGEVILVTGSGLEENGKFKYEGGEIVETIECFCGENYEGERFVRCEGCRVWQHTRCAGIKEDLAVPSQFQCAMCKAGGS</sequence>
<dbReference type="PROSITE" id="PS01359">
    <property type="entry name" value="ZF_PHD_1"/>
    <property type="match status" value="1"/>
</dbReference>
<dbReference type="Pfam" id="PF00628">
    <property type="entry name" value="PHD"/>
    <property type="match status" value="1"/>
</dbReference>
<dbReference type="InterPro" id="IPR013083">
    <property type="entry name" value="Znf_RING/FYVE/PHD"/>
</dbReference>
<dbReference type="Gene3D" id="3.30.40.10">
    <property type="entry name" value="Zinc/RING finger domain, C3HC4 (zinc finger)"/>
    <property type="match status" value="1"/>
</dbReference>
<reference evidence="5 6" key="1">
    <citation type="submission" date="2024-01" db="EMBL/GenBank/DDBJ databases">
        <title>Genome assemblies of Stephania.</title>
        <authorList>
            <person name="Yang L."/>
        </authorList>
    </citation>
    <scope>NUCLEOTIDE SEQUENCE [LARGE SCALE GENOMIC DNA]</scope>
    <source>
        <strain evidence="5">JXDWG</strain>
        <tissue evidence="5">Leaf</tissue>
    </source>
</reference>
<dbReference type="Proteomes" id="UP001419268">
    <property type="component" value="Unassembled WGS sequence"/>
</dbReference>
<dbReference type="EMBL" id="JBBNAG010000009">
    <property type="protein sequence ID" value="KAK9105866.1"/>
    <property type="molecule type" value="Genomic_DNA"/>
</dbReference>